<dbReference type="Proteomes" id="UP001165122">
    <property type="component" value="Unassembled WGS sequence"/>
</dbReference>
<dbReference type="InterPro" id="IPR017920">
    <property type="entry name" value="COMM"/>
</dbReference>
<dbReference type="OrthoDB" id="10351267at2759"/>
<accession>A0A9W7KUX1</accession>
<reference evidence="3" key="1">
    <citation type="journal article" date="2023" name="Commun. Biol.">
        <title>Genome analysis of Parmales, the sister group of diatoms, reveals the evolutionary specialization of diatoms from phago-mixotrophs to photoautotrophs.</title>
        <authorList>
            <person name="Ban H."/>
            <person name="Sato S."/>
            <person name="Yoshikawa S."/>
            <person name="Yamada K."/>
            <person name="Nakamura Y."/>
            <person name="Ichinomiya M."/>
            <person name="Sato N."/>
            <person name="Blanc-Mathieu R."/>
            <person name="Endo H."/>
            <person name="Kuwata A."/>
            <person name="Ogata H."/>
        </authorList>
    </citation>
    <scope>NUCLEOTIDE SEQUENCE [LARGE SCALE GENOMIC DNA]</scope>
    <source>
        <strain evidence="3">NIES 3700</strain>
    </source>
</reference>
<comment type="caution">
    <text evidence="2">The sequence shown here is derived from an EMBL/GenBank/DDBJ whole genome shotgun (WGS) entry which is preliminary data.</text>
</comment>
<gene>
    <name evidence="2" type="ORF">TrLO_g12996</name>
</gene>
<dbReference type="Pfam" id="PF07258">
    <property type="entry name" value="COMM_domain"/>
    <property type="match status" value="1"/>
</dbReference>
<dbReference type="AlphaFoldDB" id="A0A9W7KUX1"/>
<dbReference type="PROSITE" id="PS51269">
    <property type="entry name" value="COMM"/>
    <property type="match status" value="1"/>
</dbReference>
<evidence type="ECO:0000259" key="1">
    <source>
        <dbReference type="PROSITE" id="PS51269"/>
    </source>
</evidence>
<name>A0A9W7KUX1_9STRA</name>
<evidence type="ECO:0000313" key="3">
    <source>
        <dbReference type="Proteomes" id="UP001165122"/>
    </source>
</evidence>
<protein>
    <recommendedName>
        <fullName evidence="1">COMM domain-containing protein</fullName>
    </recommendedName>
</protein>
<keyword evidence="3" id="KW-1185">Reference proteome</keyword>
<evidence type="ECO:0000313" key="2">
    <source>
        <dbReference type="EMBL" id="GMI12573.1"/>
    </source>
</evidence>
<dbReference type="EMBL" id="BRXW01000178">
    <property type="protein sequence ID" value="GMI12573.1"/>
    <property type="molecule type" value="Genomic_DNA"/>
</dbReference>
<organism evidence="2 3">
    <name type="scientific">Triparma laevis f. longispina</name>
    <dbReference type="NCBI Taxonomy" id="1714387"/>
    <lineage>
        <taxon>Eukaryota</taxon>
        <taxon>Sar</taxon>
        <taxon>Stramenopiles</taxon>
        <taxon>Ochrophyta</taxon>
        <taxon>Bolidophyceae</taxon>
        <taxon>Parmales</taxon>
        <taxon>Triparmaceae</taxon>
        <taxon>Triparma</taxon>
    </lineage>
</organism>
<sequence length="212" mass="22836">MSTFSAYCATLTPARASQAESLTAASDDQVSSLFRDAYDSLTNSSSSSSTARELPLICHYIKGPYEVIIKEQTPLPASFGEKDFETIKKMIVNDLKMFSPLPVSAIAALPQYMTKYIQFKLSSAATNAGAGSVQKSHESGDAGVASLEGLSWKMGVVGAASDEADEKKGLVTLNLTTKKNGTKKDIEFEMTVDELMKLKNKLTTVRQQMALA</sequence>
<proteinExistence type="predicted"/>
<feature type="domain" description="COMM" evidence="1">
    <location>
        <begin position="146"/>
        <end position="212"/>
    </location>
</feature>